<evidence type="ECO:0008006" key="3">
    <source>
        <dbReference type="Google" id="ProtNLM"/>
    </source>
</evidence>
<evidence type="ECO:0000313" key="2">
    <source>
        <dbReference type="Proteomes" id="UP001146120"/>
    </source>
</evidence>
<dbReference type="Proteomes" id="UP001146120">
    <property type="component" value="Unassembled WGS sequence"/>
</dbReference>
<reference evidence="1" key="2">
    <citation type="journal article" date="2023" name="Microbiol Resour">
        <title>Decontamination and Annotation of the Draft Genome Sequence of the Oomycete Lagenidium giganteum ARSEF 373.</title>
        <authorList>
            <person name="Morgan W.R."/>
            <person name="Tartar A."/>
        </authorList>
    </citation>
    <scope>NUCLEOTIDE SEQUENCE</scope>
    <source>
        <strain evidence="1">ARSEF 373</strain>
    </source>
</reference>
<protein>
    <recommendedName>
        <fullName evidence="3">Transposase</fullName>
    </recommendedName>
</protein>
<evidence type="ECO:0000313" key="1">
    <source>
        <dbReference type="EMBL" id="DBA04247.1"/>
    </source>
</evidence>
<dbReference type="AlphaFoldDB" id="A0AAV2ZG15"/>
<accession>A0AAV2ZG15</accession>
<dbReference type="EMBL" id="DAKRPA010000010">
    <property type="protein sequence ID" value="DBA04247.1"/>
    <property type="molecule type" value="Genomic_DNA"/>
</dbReference>
<gene>
    <name evidence="1" type="ORF">N0F65_009482</name>
</gene>
<reference evidence="1" key="1">
    <citation type="submission" date="2022-11" db="EMBL/GenBank/DDBJ databases">
        <authorList>
            <person name="Morgan W.R."/>
            <person name="Tartar A."/>
        </authorList>
    </citation>
    <scope>NUCLEOTIDE SEQUENCE</scope>
    <source>
        <strain evidence="1">ARSEF 373</strain>
    </source>
</reference>
<keyword evidence="2" id="KW-1185">Reference proteome</keyword>
<name>A0AAV2ZG15_9STRA</name>
<sequence>MWPAKRSDLSPIEHLWADLVLSVYANGRQFESAAD</sequence>
<comment type="caution">
    <text evidence="1">The sequence shown here is derived from an EMBL/GenBank/DDBJ whole genome shotgun (WGS) entry which is preliminary data.</text>
</comment>
<proteinExistence type="predicted"/>
<organism evidence="1 2">
    <name type="scientific">Lagenidium giganteum</name>
    <dbReference type="NCBI Taxonomy" id="4803"/>
    <lineage>
        <taxon>Eukaryota</taxon>
        <taxon>Sar</taxon>
        <taxon>Stramenopiles</taxon>
        <taxon>Oomycota</taxon>
        <taxon>Peronosporomycetes</taxon>
        <taxon>Pythiales</taxon>
        <taxon>Pythiaceae</taxon>
    </lineage>
</organism>